<sequence>MMINGGLAVLGLAADLSPILAAFWGGEGLGGQSVAVLATGDGRLSGVFNQPVEAGAAYCLALFAAVHLLSRPERGRDRPVVLALVVLPILVGGVLCVSKIFLLCGLARWNGTWMLQMLIPGAGSRGLFAQYTADGFRPTGSGRLVPQRGPGTSSSTPGPGSATAPAASPSLTTGPGGGHHRRRSARRRPADGRPAARGQHLVAQCRCRP</sequence>
<keyword evidence="4" id="KW-1185">Reference proteome</keyword>
<feature type="region of interest" description="Disordered" evidence="1">
    <location>
        <begin position="139"/>
        <end position="209"/>
    </location>
</feature>
<keyword evidence="2" id="KW-1133">Transmembrane helix</keyword>
<protein>
    <submittedName>
        <fullName evidence="3">Uncharacterized protein</fullName>
    </submittedName>
</protein>
<accession>A0A4S5D1U2</accession>
<feature type="transmembrane region" description="Helical" evidence="2">
    <location>
        <begin position="52"/>
        <end position="69"/>
    </location>
</feature>
<feature type="transmembrane region" description="Helical" evidence="2">
    <location>
        <begin position="81"/>
        <end position="102"/>
    </location>
</feature>
<comment type="caution">
    <text evidence="3">The sequence shown here is derived from an EMBL/GenBank/DDBJ whole genome shotgun (WGS) entry which is preliminary data.</text>
</comment>
<name>A0A4S5D1U2_9ACTN</name>
<evidence type="ECO:0000313" key="4">
    <source>
        <dbReference type="Proteomes" id="UP000305282"/>
    </source>
</evidence>
<dbReference type="EMBL" id="SSXH01000604">
    <property type="protein sequence ID" value="THJ52760.1"/>
    <property type="molecule type" value="Genomic_DNA"/>
</dbReference>
<feature type="compositionally biased region" description="Low complexity" evidence="1">
    <location>
        <begin position="149"/>
        <end position="173"/>
    </location>
</feature>
<dbReference type="Proteomes" id="UP000305282">
    <property type="component" value="Unassembled WGS sequence"/>
</dbReference>
<organism evidence="3 4">
    <name type="scientific">Candidatus Frankia alpina</name>
    <dbReference type="NCBI Taxonomy" id="2699483"/>
    <lineage>
        <taxon>Bacteria</taxon>
        <taxon>Bacillati</taxon>
        <taxon>Actinomycetota</taxon>
        <taxon>Actinomycetes</taxon>
        <taxon>Frankiales</taxon>
        <taxon>Frankiaceae</taxon>
        <taxon>Frankia</taxon>
    </lineage>
</organism>
<feature type="compositionally biased region" description="Basic residues" evidence="1">
    <location>
        <begin position="178"/>
        <end position="187"/>
    </location>
</feature>
<gene>
    <name evidence="3" type="ORF">E7Y31_18590</name>
</gene>
<evidence type="ECO:0000256" key="2">
    <source>
        <dbReference type="SAM" id="Phobius"/>
    </source>
</evidence>
<reference evidence="3 4" key="1">
    <citation type="submission" date="2019-04" db="EMBL/GenBank/DDBJ databases">
        <title>Draft genome sequences for three unisolated Alnus-infective Frankia Sp+ strains, AgTrS, AiOr and AvVan, the first sequenced Frankia strains able to sporulate in-planta.</title>
        <authorList>
            <person name="Bethencourt L."/>
            <person name="Vautrin F."/>
            <person name="Taib N."/>
            <person name="Dubost A."/>
            <person name="Castro-Garcia L."/>
            <person name="Imbaud O."/>
            <person name="Abrouk D."/>
            <person name="Fournier P."/>
            <person name="Briolay J."/>
            <person name="Nguyen A."/>
            <person name="Normand P."/>
            <person name="Fernandez M.P."/>
            <person name="Brochier-Armanet C."/>
            <person name="Herrera-Belaroussi A."/>
        </authorList>
    </citation>
    <scope>NUCLEOTIDE SEQUENCE [LARGE SCALE GENOMIC DNA]</scope>
    <source>
        <strain evidence="3 4">AvVan</strain>
    </source>
</reference>
<dbReference type="AlphaFoldDB" id="A0A4S5D1U2"/>
<keyword evidence="2" id="KW-0472">Membrane</keyword>
<keyword evidence="2" id="KW-0812">Transmembrane</keyword>
<evidence type="ECO:0000256" key="1">
    <source>
        <dbReference type="SAM" id="MobiDB-lite"/>
    </source>
</evidence>
<dbReference type="OrthoDB" id="5147663at2"/>
<proteinExistence type="predicted"/>
<evidence type="ECO:0000313" key="3">
    <source>
        <dbReference type="EMBL" id="THJ52760.1"/>
    </source>
</evidence>